<dbReference type="Proteomes" id="UP000645517">
    <property type="component" value="Unassembled WGS sequence"/>
</dbReference>
<organism evidence="2 3">
    <name type="scientific">Deinococcus daejeonensis</name>
    <dbReference type="NCBI Taxonomy" id="1007098"/>
    <lineage>
        <taxon>Bacteria</taxon>
        <taxon>Thermotogati</taxon>
        <taxon>Deinococcota</taxon>
        <taxon>Deinococci</taxon>
        <taxon>Deinococcales</taxon>
        <taxon>Deinococcaceae</taxon>
        <taxon>Deinococcus</taxon>
    </lineage>
</organism>
<evidence type="ECO:0000313" key="3">
    <source>
        <dbReference type="Proteomes" id="UP000645517"/>
    </source>
</evidence>
<keyword evidence="3" id="KW-1185">Reference proteome</keyword>
<gene>
    <name evidence="2" type="ORF">GCM10010842_37610</name>
</gene>
<proteinExistence type="predicted"/>
<reference evidence="3" key="1">
    <citation type="journal article" date="2019" name="Int. J. Syst. Evol. Microbiol.">
        <title>The Global Catalogue of Microorganisms (GCM) 10K type strain sequencing project: providing services to taxonomists for standard genome sequencing and annotation.</title>
        <authorList>
            <consortium name="The Broad Institute Genomics Platform"/>
            <consortium name="The Broad Institute Genome Sequencing Center for Infectious Disease"/>
            <person name="Wu L."/>
            <person name="Ma J."/>
        </authorList>
    </citation>
    <scope>NUCLEOTIDE SEQUENCE [LARGE SCALE GENOMIC DNA]</scope>
    <source>
        <strain evidence="3">JCM 16918</strain>
    </source>
</reference>
<dbReference type="EMBL" id="BMOR01000034">
    <property type="protein sequence ID" value="GGN46759.1"/>
    <property type="molecule type" value="Genomic_DNA"/>
</dbReference>
<dbReference type="InterPro" id="IPR010330">
    <property type="entry name" value="CoiA_nuc"/>
</dbReference>
<accession>A0ABQ2JHS9</accession>
<evidence type="ECO:0000313" key="2">
    <source>
        <dbReference type="EMBL" id="GGN46759.1"/>
    </source>
</evidence>
<protein>
    <recommendedName>
        <fullName evidence="1">Competence protein CoiA nuclease-like domain-containing protein</fullName>
    </recommendedName>
</protein>
<name>A0ABQ2JHS9_9DEIO</name>
<comment type="caution">
    <text evidence="2">The sequence shown here is derived from an EMBL/GenBank/DDBJ whole genome shotgun (WGS) entry which is preliminary data.</text>
</comment>
<feature type="domain" description="Competence protein CoiA nuclease-like" evidence="1">
    <location>
        <begin position="90"/>
        <end position="176"/>
    </location>
</feature>
<evidence type="ECO:0000259" key="1">
    <source>
        <dbReference type="Pfam" id="PF06054"/>
    </source>
</evidence>
<dbReference type="Pfam" id="PF06054">
    <property type="entry name" value="CoiA_nuc"/>
    <property type="match status" value="1"/>
</dbReference>
<sequence length="357" mass="39829">MGGEPWLEDDTAHAARYAQRHEALPVPLTARLNGTRLISVDLAPEAFEALRGEAGLQMTCCDAGARVKRSVRGLPFFAHAARGACEYAGESELHAHAKAELLHAAREAGWAADVEVRGRTPDGQTWRADVLCERGRTRIAFEVQRSGITLQDLHARQATYRASGVRGLWLMRTRERDLRRGQPWQADTPALFMTEQRTLPSLGLALPEFVHAALGGHLALFPAPEAPVDLEVQQEPGRCYRCGQTHHLVRAVRVRVPEALEVQVVIPGNREGVGEWLNEGQWWPTRCVTWPAGGVYRCPTCQMLRSATRFQPKWFQADRSYPSSTIGRRDVQLTAAQHDWVVQAAGQVWTYRSLLDP</sequence>